<evidence type="ECO:0000313" key="9">
    <source>
        <dbReference type="EMBL" id="KAG7117794.1"/>
    </source>
</evidence>
<feature type="compositionally biased region" description="Low complexity" evidence="7">
    <location>
        <begin position="163"/>
        <end position="172"/>
    </location>
</feature>
<keyword evidence="3 6" id="KW-0698">rRNA processing</keyword>
<proteinExistence type="inferred from homology"/>
<dbReference type="EMBL" id="JAEMWZ010000434">
    <property type="protein sequence ID" value="KAG7117794.1"/>
    <property type="molecule type" value="Genomic_DNA"/>
</dbReference>
<evidence type="ECO:0000256" key="5">
    <source>
        <dbReference type="ARBA" id="ARBA00023242"/>
    </source>
</evidence>
<dbReference type="STRING" id="100787.A0A0G4LJR7"/>
<dbReference type="Proteomes" id="UP000044602">
    <property type="component" value="Unassembled WGS sequence"/>
</dbReference>
<dbReference type="PANTHER" id="PTHR15341">
    <property type="entry name" value="SUN-COR STEROID HORMONE RECEPTOR CO-REPRESSOR"/>
    <property type="match status" value="1"/>
</dbReference>
<dbReference type="PANTHER" id="PTHR15341:SF3">
    <property type="entry name" value="NUCLEAR NUCLEIC ACID-BINDING PROTEIN C1D"/>
    <property type="match status" value="1"/>
</dbReference>
<protein>
    <recommendedName>
        <fullName evidence="6">Exosome complex protein</fullName>
    </recommendedName>
</protein>
<reference evidence="8 10" key="1">
    <citation type="submission" date="2015-05" db="EMBL/GenBank/DDBJ databases">
        <authorList>
            <person name="Wang D.B."/>
            <person name="Wang M."/>
        </authorList>
    </citation>
    <scope>NUCLEOTIDE SEQUENCE [LARGE SCALE GENOMIC DNA]</scope>
    <source>
        <strain evidence="8">VL1</strain>
    </source>
</reference>
<keyword evidence="10" id="KW-1185">Reference proteome</keyword>
<feature type="region of interest" description="Disordered" evidence="7">
    <location>
        <begin position="137"/>
        <end position="181"/>
    </location>
</feature>
<comment type="subcellular location">
    <subcellularLocation>
        <location evidence="1 6">Nucleus</location>
    </subcellularLocation>
</comment>
<keyword evidence="5 6" id="KW-0539">Nucleus</keyword>
<comment type="similarity">
    <text evidence="2 6">Belongs to the C1D family.</text>
</comment>
<organism evidence="8 10">
    <name type="scientific">Verticillium longisporum</name>
    <name type="common">Verticillium dahliae var. longisporum</name>
    <dbReference type="NCBI Taxonomy" id="100787"/>
    <lineage>
        <taxon>Eukaryota</taxon>
        <taxon>Fungi</taxon>
        <taxon>Dikarya</taxon>
        <taxon>Ascomycota</taxon>
        <taxon>Pezizomycotina</taxon>
        <taxon>Sordariomycetes</taxon>
        <taxon>Hypocreomycetidae</taxon>
        <taxon>Glomerellales</taxon>
        <taxon>Plectosphaerellaceae</taxon>
        <taxon>Verticillium</taxon>
    </lineage>
</organism>
<name>A0A0G4LJR7_VERLO</name>
<evidence type="ECO:0000256" key="1">
    <source>
        <dbReference type="ARBA" id="ARBA00004123"/>
    </source>
</evidence>
<dbReference type="InterPro" id="IPR007146">
    <property type="entry name" value="Sas10/Utp3/C1D"/>
</dbReference>
<dbReference type="GO" id="GO:0010468">
    <property type="term" value="P:regulation of gene expression"/>
    <property type="evidence" value="ECO:0007669"/>
    <property type="project" value="TreeGrafter"/>
</dbReference>
<dbReference type="EMBL" id="CVQH01013891">
    <property type="protein sequence ID" value="CRK22267.1"/>
    <property type="molecule type" value="Genomic_DNA"/>
</dbReference>
<evidence type="ECO:0000313" key="10">
    <source>
        <dbReference type="Proteomes" id="UP000044602"/>
    </source>
</evidence>
<feature type="compositionally biased region" description="Polar residues" evidence="7">
    <location>
        <begin position="140"/>
        <end position="156"/>
    </location>
</feature>
<gene>
    <name evidence="8" type="ORF">BN1708_013365</name>
    <name evidence="9" type="ORF">HYQ45_015669</name>
</gene>
<comment type="function">
    <text evidence="6">Required for exosome-dependent processing of pre-rRNA and small nucleolar RNA (snRNA) precursors. Involved in processing of 35S pre-rRNA at the A0, A1 and A2 sites.</text>
</comment>
<evidence type="ECO:0000256" key="6">
    <source>
        <dbReference type="RuleBase" id="RU368003"/>
    </source>
</evidence>
<dbReference type="AlphaFoldDB" id="A0A0G4LJR7"/>
<evidence type="ECO:0000256" key="2">
    <source>
        <dbReference type="ARBA" id="ARBA00009154"/>
    </source>
</evidence>
<dbReference type="GO" id="GO:0000178">
    <property type="term" value="C:exosome (RNase complex)"/>
    <property type="evidence" value="ECO:0007669"/>
    <property type="project" value="TreeGrafter"/>
</dbReference>
<dbReference type="Pfam" id="PF04000">
    <property type="entry name" value="Sas10_Utp3"/>
    <property type="match status" value="1"/>
</dbReference>
<dbReference type="GO" id="GO:0003677">
    <property type="term" value="F:DNA binding"/>
    <property type="evidence" value="ECO:0007669"/>
    <property type="project" value="TreeGrafter"/>
</dbReference>
<dbReference type="OrthoDB" id="1421013at2759"/>
<evidence type="ECO:0000313" key="8">
    <source>
        <dbReference type="EMBL" id="CRK22267.1"/>
    </source>
</evidence>
<evidence type="ECO:0000256" key="4">
    <source>
        <dbReference type="ARBA" id="ARBA00022884"/>
    </source>
</evidence>
<dbReference type="GO" id="GO:0005730">
    <property type="term" value="C:nucleolus"/>
    <property type="evidence" value="ECO:0007669"/>
    <property type="project" value="TreeGrafter"/>
</dbReference>
<evidence type="ECO:0000256" key="3">
    <source>
        <dbReference type="ARBA" id="ARBA00022552"/>
    </source>
</evidence>
<keyword evidence="4 6" id="KW-0694">RNA-binding</keyword>
<dbReference type="InterPro" id="IPR011082">
    <property type="entry name" value="Exosome-assoc_fac/DNA_repair"/>
</dbReference>
<dbReference type="Proteomes" id="UP000689129">
    <property type="component" value="Unassembled WGS sequence"/>
</dbReference>
<reference evidence="9" key="2">
    <citation type="journal article" date="2021" name="Mol. Plant Pathol.">
        <title>A 20-kb lineage-specific genomic region tames virulence in pathogenic amphidiploid Verticillium longisporum.</title>
        <authorList>
            <person name="Harting R."/>
            <person name="Starke J."/>
            <person name="Kusch H."/>
            <person name="Poggeler S."/>
            <person name="Maurus I."/>
            <person name="Schluter R."/>
            <person name="Landesfeind M."/>
            <person name="Bulla I."/>
            <person name="Nowrousian M."/>
            <person name="de Jonge R."/>
            <person name="Stahlhut G."/>
            <person name="Hoff K.J."/>
            <person name="Asshauer K.P."/>
            <person name="Thurmer A."/>
            <person name="Stanke M."/>
            <person name="Daniel R."/>
            <person name="Morgenstern B."/>
            <person name="Thomma B.P.H.J."/>
            <person name="Kronstad J.W."/>
            <person name="Braus-Stromeyer S.A."/>
            <person name="Braus G.H."/>
        </authorList>
    </citation>
    <scope>NUCLEOTIDE SEQUENCE</scope>
    <source>
        <strain evidence="9">Vl32</strain>
    </source>
</reference>
<accession>A0A0G4LJR7</accession>
<evidence type="ECO:0000256" key="7">
    <source>
        <dbReference type="SAM" id="MobiDB-lite"/>
    </source>
</evidence>
<dbReference type="GO" id="GO:0003723">
    <property type="term" value="F:RNA binding"/>
    <property type="evidence" value="ECO:0007669"/>
    <property type="project" value="UniProtKB-UniRule"/>
</dbReference>
<sequence length="181" mass="19901">MDVKTIIPDLERLDGTIDELEESLEPLLKGLPEMSSELPLLDKAKLMTLTAYSIESLLFSALRLQGVNAANHEVMTELKRVKQYFAKIQKAEEPPAQRTTSVNTEAATRILKADLGSNSKDLKQKLEEKLAEERAKALLNSIQNSKRPAQDDTSAGQGKKQRGGASASNGGSRQKNKKRKA</sequence>
<dbReference type="GO" id="GO:0000460">
    <property type="term" value="P:maturation of 5.8S rRNA"/>
    <property type="evidence" value="ECO:0007669"/>
    <property type="project" value="TreeGrafter"/>
</dbReference>